<accession>A0A8S1PYT9</accession>
<dbReference type="OMA" id="CDIYCKL"/>
<comment type="caution">
    <text evidence="1">The sequence shown here is derived from an EMBL/GenBank/DDBJ whole genome shotgun (WGS) entry which is preliminary data.</text>
</comment>
<organism evidence="1 2">
    <name type="scientific">Paramecium primaurelia</name>
    <dbReference type="NCBI Taxonomy" id="5886"/>
    <lineage>
        <taxon>Eukaryota</taxon>
        <taxon>Sar</taxon>
        <taxon>Alveolata</taxon>
        <taxon>Ciliophora</taxon>
        <taxon>Intramacronucleata</taxon>
        <taxon>Oligohymenophorea</taxon>
        <taxon>Peniculida</taxon>
        <taxon>Parameciidae</taxon>
        <taxon>Paramecium</taxon>
    </lineage>
</organism>
<proteinExistence type="predicted"/>
<evidence type="ECO:0008006" key="3">
    <source>
        <dbReference type="Google" id="ProtNLM"/>
    </source>
</evidence>
<dbReference type="AlphaFoldDB" id="A0A8S1PYT9"/>
<reference evidence="1" key="1">
    <citation type="submission" date="2021-01" db="EMBL/GenBank/DDBJ databases">
        <authorList>
            <consortium name="Genoscope - CEA"/>
            <person name="William W."/>
        </authorList>
    </citation>
    <scope>NUCLEOTIDE SEQUENCE</scope>
</reference>
<dbReference type="EMBL" id="CAJJDM010000140">
    <property type="protein sequence ID" value="CAD8108376.1"/>
    <property type="molecule type" value="Genomic_DNA"/>
</dbReference>
<evidence type="ECO:0000313" key="1">
    <source>
        <dbReference type="EMBL" id="CAD8108376.1"/>
    </source>
</evidence>
<evidence type="ECO:0000313" key="2">
    <source>
        <dbReference type="Proteomes" id="UP000688137"/>
    </source>
</evidence>
<gene>
    <name evidence="1" type="ORF">PPRIM_AZ9-3.1.T1370027</name>
</gene>
<name>A0A8S1PYT9_PARPR</name>
<keyword evidence="2" id="KW-1185">Reference proteome</keyword>
<protein>
    <recommendedName>
        <fullName evidence="3">EF-hand domain-containing protein</fullName>
    </recommendedName>
</protein>
<dbReference type="Proteomes" id="UP000688137">
    <property type="component" value="Unassembled WGS sequence"/>
</dbReference>
<sequence length="210" mass="24675">MKRKSLLLEADIIQQIKSAFNLNQVEINELMTQAKRYDPKGTGYVSKTERHFNIFYHLDLKLLDNEKLIAKFKEELKQQDAKMLDLKQICDIYCKLKNYQQQLNDEETITQEYIDAFVALGGNPDRTGVVQKQMIFDIVQSEFELKIDLDSFLGDFQGNQLEFEDFCQLFENAGEDAKSFITSFSQAKRNNNNDFTVRFKDFEKWEKTAM</sequence>